<proteinExistence type="predicted"/>
<evidence type="ECO:0000313" key="5">
    <source>
        <dbReference type="Proteomes" id="UP001606301"/>
    </source>
</evidence>
<evidence type="ECO:0000259" key="3">
    <source>
        <dbReference type="PROSITE" id="PS50937"/>
    </source>
</evidence>
<dbReference type="InterPro" id="IPR047057">
    <property type="entry name" value="MerR_fam"/>
</dbReference>
<dbReference type="Proteomes" id="UP001606301">
    <property type="component" value="Unassembled WGS sequence"/>
</dbReference>
<dbReference type="Pfam" id="PF13411">
    <property type="entry name" value="MerR_1"/>
    <property type="match status" value="1"/>
</dbReference>
<name>A0ABW7FM99_9BURK</name>
<dbReference type="CDD" id="cd04784">
    <property type="entry name" value="HTH_CadR-PbrR"/>
    <property type="match status" value="1"/>
</dbReference>
<evidence type="ECO:0000256" key="1">
    <source>
        <dbReference type="ARBA" id="ARBA00023125"/>
    </source>
</evidence>
<gene>
    <name evidence="4" type="ORF">ACG0Z3_17370</name>
</gene>
<protein>
    <submittedName>
        <fullName evidence="4">Cd(II)/Pb(II)-responsive transcriptional regulator</fullName>
    </submittedName>
</protein>
<dbReference type="SMART" id="SM00422">
    <property type="entry name" value="HTH_MERR"/>
    <property type="match status" value="1"/>
</dbReference>
<accession>A0ABW7FM99</accession>
<dbReference type="PANTHER" id="PTHR30204">
    <property type="entry name" value="REDOX-CYCLING DRUG-SENSING TRANSCRIPTIONAL ACTIVATOR SOXR"/>
    <property type="match status" value="1"/>
</dbReference>
<feature type="domain" description="HTH merR-type" evidence="3">
    <location>
        <begin position="1"/>
        <end position="69"/>
    </location>
</feature>
<evidence type="ECO:0000256" key="2">
    <source>
        <dbReference type="SAM" id="Coils"/>
    </source>
</evidence>
<dbReference type="InterPro" id="IPR011791">
    <property type="entry name" value="CadR-PbrR"/>
</dbReference>
<keyword evidence="5" id="KW-1185">Reference proteome</keyword>
<reference evidence="4 5" key="1">
    <citation type="submission" date="2024-08" db="EMBL/GenBank/DDBJ databases">
        <authorList>
            <person name="Lu H."/>
        </authorList>
    </citation>
    <scope>NUCLEOTIDE SEQUENCE [LARGE SCALE GENOMIC DNA]</scope>
    <source>
        <strain evidence="4 5">LKC17W</strain>
    </source>
</reference>
<dbReference type="PANTHER" id="PTHR30204:SF92">
    <property type="entry name" value="HTH-TYPE TRANSCRIPTIONAL REGULATOR ZNTR"/>
    <property type="match status" value="1"/>
</dbReference>
<organism evidence="4 5">
    <name type="scientific">Pelomonas margarita</name>
    <dbReference type="NCBI Taxonomy" id="3299031"/>
    <lineage>
        <taxon>Bacteria</taxon>
        <taxon>Pseudomonadati</taxon>
        <taxon>Pseudomonadota</taxon>
        <taxon>Betaproteobacteria</taxon>
        <taxon>Burkholderiales</taxon>
        <taxon>Sphaerotilaceae</taxon>
        <taxon>Roseateles</taxon>
    </lineage>
</organism>
<dbReference type="Gene3D" id="1.10.1660.10">
    <property type="match status" value="1"/>
</dbReference>
<dbReference type="InterPro" id="IPR009061">
    <property type="entry name" value="DNA-bd_dom_put_sf"/>
</dbReference>
<dbReference type="InterPro" id="IPR000551">
    <property type="entry name" value="MerR-type_HTH_dom"/>
</dbReference>
<dbReference type="EMBL" id="JBIGHW010000010">
    <property type="protein sequence ID" value="MFG6442459.1"/>
    <property type="molecule type" value="Genomic_DNA"/>
</dbReference>
<keyword evidence="1" id="KW-0238">DNA-binding</keyword>
<comment type="caution">
    <text evidence="4">The sequence shown here is derived from an EMBL/GenBank/DDBJ whole genome shotgun (WGS) entry which is preliminary data.</text>
</comment>
<sequence length="141" mass="15461">MRIGELARLTGTAIDTIRHYEREGLLDTPPRTDAGYRIYSAADAERLHFIRRCRSLDMNLAEVRTLLALQAGGHCAETSALLEAHIDHVSARITALQELERELRSLRARCTGTEGACAILEGLAQPGAELPAKNHIGHSHS</sequence>
<evidence type="ECO:0000313" key="4">
    <source>
        <dbReference type="EMBL" id="MFG6442459.1"/>
    </source>
</evidence>
<feature type="coiled-coil region" evidence="2">
    <location>
        <begin position="89"/>
        <end position="116"/>
    </location>
</feature>
<dbReference type="PRINTS" id="PR00040">
    <property type="entry name" value="HTHMERR"/>
</dbReference>
<dbReference type="RefSeq" id="WP_394399886.1">
    <property type="nucleotide sequence ID" value="NZ_JBIGHW010000010.1"/>
</dbReference>
<keyword evidence="2" id="KW-0175">Coiled coil</keyword>
<dbReference type="PROSITE" id="PS50937">
    <property type="entry name" value="HTH_MERR_2"/>
    <property type="match status" value="1"/>
</dbReference>
<dbReference type="SUPFAM" id="SSF46955">
    <property type="entry name" value="Putative DNA-binding domain"/>
    <property type="match status" value="1"/>
</dbReference>